<dbReference type="OMA" id="HYNILAF"/>
<dbReference type="Proteomes" id="UP000000702">
    <property type="component" value="Unassembled WGS sequence"/>
</dbReference>
<comment type="caution">
    <text evidence="1">The sequence shown here is derived from an EMBL/GenBank/DDBJ whole genome shotgun (WGS) entry which is preliminary data.</text>
</comment>
<evidence type="ECO:0000313" key="1">
    <source>
        <dbReference type="EMBL" id="CCD14234.1"/>
    </source>
</evidence>
<protein>
    <submittedName>
        <fullName evidence="1">WGS project CAEQ00000000 data, annotated contig 1973</fullName>
    </submittedName>
</protein>
<reference evidence="2" key="1">
    <citation type="submission" date="2011-07" db="EMBL/GenBank/DDBJ databases">
        <title>Divergent evolution of antigenic variation in African trypanosomes.</title>
        <authorList>
            <person name="Jackson A.P."/>
            <person name="Berry A."/>
            <person name="Allison H.C."/>
            <person name="Burton P."/>
            <person name="Anderson J."/>
            <person name="Aslett M."/>
            <person name="Brown R."/>
            <person name="Corton N."/>
            <person name="Harris D."/>
            <person name="Hauser H."/>
            <person name="Gamble J."/>
            <person name="Gilderthorp R."/>
            <person name="McQuillan J."/>
            <person name="Quail M.A."/>
            <person name="Sanders M."/>
            <person name="Van Tonder A."/>
            <person name="Ginger M.L."/>
            <person name="Donelson J.E."/>
            <person name="Field M.C."/>
            <person name="Barry J.D."/>
            <person name="Berriman M."/>
            <person name="Hertz-Fowler C."/>
        </authorList>
    </citation>
    <scope>NUCLEOTIDE SEQUENCE [LARGE SCALE GENOMIC DNA]</scope>
    <source>
        <strain evidence="2">IL3000</strain>
    </source>
</reference>
<proteinExistence type="predicted"/>
<sequence>MSLGSVLAPYHHVLLQHYNILAFDELRELVECYGEVLDISSYCYGRKELISVVQFKDPASVELCYESLRSYTNDASCVISRVALIYGESLTIFASKDYVGSLSERETRRDECSYGYLVVYLSHVSGGVRSAFADLIKKDGNIVDYVLDLEDKERCFLCYASMIAAEDSRRALSIACPELKKNIYYCNENDFSSAKQKLL</sequence>
<evidence type="ECO:0000313" key="2">
    <source>
        <dbReference type="Proteomes" id="UP000000702"/>
    </source>
</evidence>
<dbReference type="EMBL" id="CAEQ01001434">
    <property type="protein sequence ID" value="CCD14234.1"/>
    <property type="molecule type" value="Genomic_DNA"/>
</dbReference>
<reference evidence="1 2" key="2">
    <citation type="journal article" date="2012" name="Proc. Natl. Acad. Sci. U.S.A.">
        <title>Antigenic diversity is generated by distinct evolutionary mechanisms in African trypanosome species.</title>
        <authorList>
            <person name="Jackson A.P."/>
            <person name="Berry A."/>
            <person name="Aslett M."/>
            <person name="Allison H.C."/>
            <person name="Burton P."/>
            <person name="Vavrova-Anderson J."/>
            <person name="Brown R."/>
            <person name="Browne H."/>
            <person name="Corton N."/>
            <person name="Hauser H."/>
            <person name="Gamble J."/>
            <person name="Gilderthorp R."/>
            <person name="Marcello L."/>
            <person name="McQuillan J."/>
            <person name="Otto T.D."/>
            <person name="Quail M.A."/>
            <person name="Sanders M.J."/>
            <person name="van Tonder A."/>
            <person name="Ginger M.L."/>
            <person name="Field M.C."/>
            <person name="Barry J.D."/>
            <person name="Hertz-Fowler C."/>
            <person name="Berriman M."/>
        </authorList>
    </citation>
    <scope>NUCLEOTIDE SEQUENCE [LARGE SCALE GENOMIC DNA]</scope>
    <source>
        <strain evidence="1 2">IL3000</strain>
    </source>
</reference>
<gene>
    <name evidence="1" type="ORF">TCIL3000_0_48790</name>
</gene>
<name>F9WAH2_TRYCI</name>
<accession>F9WAH2</accession>
<keyword evidence="2" id="KW-1185">Reference proteome</keyword>
<organism evidence="1 2">
    <name type="scientific">Trypanosoma congolense (strain IL3000)</name>
    <dbReference type="NCBI Taxonomy" id="1068625"/>
    <lineage>
        <taxon>Eukaryota</taxon>
        <taxon>Discoba</taxon>
        <taxon>Euglenozoa</taxon>
        <taxon>Kinetoplastea</taxon>
        <taxon>Metakinetoplastina</taxon>
        <taxon>Trypanosomatida</taxon>
        <taxon>Trypanosomatidae</taxon>
        <taxon>Trypanosoma</taxon>
        <taxon>Nannomonas</taxon>
    </lineage>
</organism>
<dbReference type="AlphaFoldDB" id="F9WAH2"/>
<dbReference type="VEuPathDB" id="TriTrypDB:TcIL3000_0_48790"/>